<gene>
    <name evidence="1" type="ORF">GALL_300770</name>
</gene>
<accession>A0A1J5QWK7</accession>
<organism evidence="1">
    <name type="scientific">mine drainage metagenome</name>
    <dbReference type="NCBI Taxonomy" id="410659"/>
    <lineage>
        <taxon>unclassified sequences</taxon>
        <taxon>metagenomes</taxon>
        <taxon>ecological metagenomes</taxon>
    </lineage>
</organism>
<protein>
    <submittedName>
        <fullName evidence="1">Uncharacterized protein</fullName>
    </submittedName>
</protein>
<evidence type="ECO:0000313" key="1">
    <source>
        <dbReference type="EMBL" id="OIQ88070.1"/>
    </source>
</evidence>
<proteinExistence type="predicted"/>
<reference evidence="1" key="1">
    <citation type="submission" date="2016-10" db="EMBL/GenBank/DDBJ databases">
        <title>Sequence of Gallionella enrichment culture.</title>
        <authorList>
            <person name="Poehlein A."/>
            <person name="Muehling M."/>
            <person name="Daniel R."/>
        </authorList>
    </citation>
    <scope>NUCLEOTIDE SEQUENCE</scope>
</reference>
<sequence>MRNAGDPAGNAAFVQHQAAFVRQCPGRIRQGETDQFLGQRLPCLDLQAALPEVERLVAGQRPVQPDFQRLGEPVGIVANDEMAHFQAQQALRIDAERSEPGSLTSLHQRLPDVHDTLRRRVDFVGQVGHEAHVDDTRSQSGNLCLDRAAVVQRHQIGRGQPFQHRSAKRTGDVERAVTAGEVDDGRVQSPHLQASRHLAVNRCRVRGTGGEVK</sequence>
<name>A0A1J5QWK7_9ZZZZ</name>
<dbReference type="EMBL" id="MLJW01000390">
    <property type="protein sequence ID" value="OIQ88070.1"/>
    <property type="molecule type" value="Genomic_DNA"/>
</dbReference>
<comment type="caution">
    <text evidence="1">The sequence shown here is derived from an EMBL/GenBank/DDBJ whole genome shotgun (WGS) entry which is preliminary data.</text>
</comment>
<dbReference type="AlphaFoldDB" id="A0A1J5QWK7"/>